<sequence>MLAVHALIYSDDADATRAFLRDVLQWRSTDAGGGWLIFDGGRVEVSTHPTRSEHAGQTFATERHHEISLLTDDLSATTAELSGRGAVFQGEPVDRGFGITVQIEVPGADPILLYQPRYQPPFD</sequence>
<dbReference type="InterPro" id="IPR004360">
    <property type="entry name" value="Glyas_Fos-R_dOase_dom"/>
</dbReference>
<gene>
    <name evidence="2" type="ORF">CGZ93_01495</name>
</gene>
<evidence type="ECO:0000313" key="2">
    <source>
        <dbReference type="EMBL" id="OYO25157.1"/>
    </source>
</evidence>
<evidence type="ECO:0000313" key="3">
    <source>
        <dbReference type="Proteomes" id="UP000216311"/>
    </source>
</evidence>
<accession>A0A255HBY0</accession>
<dbReference type="AlphaFoldDB" id="A0A255HBY0"/>
<dbReference type="SUPFAM" id="SSF54593">
    <property type="entry name" value="Glyoxalase/Bleomycin resistance protein/Dihydroxybiphenyl dioxygenase"/>
    <property type="match status" value="1"/>
</dbReference>
<protein>
    <submittedName>
        <fullName evidence="2">Extradiol dioxygenase</fullName>
    </submittedName>
</protein>
<reference evidence="2 3" key="1">
    <citation type="submission" date="2017-07" db="EMBL/GenBank/DDBJ databases">
        <title>Draft whole genome sequences of clinical Proprionibacteriaceae strains.</title>
        <authorList>
            <person name="Bernier A.-M."/>
            <person name="Bernard K."/>
            <person name="Domingo M.-C."/>
        </authorList>
    </citation>
    <scope>NUCLEOTIDE SEQUENCE [LARGE SCALE GENOMIC DNA]</scope>
    <source>
        <strain evidence="2 3">NML 130396</strain>
    </source>
</reference>
<keyword evidence="2" id="KW-0560">Oxidoreductase</keyword>
<dbReference type="Proteomes" id="UP000216311">
    <property type="component" value="Unassembled WGS sequence"/>
</dbReference>
<dbReference type="Gene3D" id="3.10.180.10">
    <property type="entry name" value="2,3-Dihydroxybiphenyl 1,2-Dioxygenase, domain 1"/>
    <property type="match status" value="1"/>
</dbReference>
<dbReference type="Pfam" id="PF00903">
    <property type="entry name" value="Glyoxalase"/>
    <property type="match status" value="1"/>
</dbReference>
<keyword evidence="3" id="KW-1185">Reference proteome</keyword>
<dbReference type="InterPro" id="IPR037523">
    <property type="entry name" value="VOC_core"/>
</dbReference>
<evidence type="ECO:0000259" key="1">
    <source>
        <dbReference type="PROSITE" id="PS51819"/>
    </source>
</evidence>
<dbReference type="RefSeq" id="WP_094362365.1">
    <property type="nucleotide sequence ID" value="NZ_NMVQ01000001.1"/>
</dbReference>
<proteinExistence type="predicted"/>
<dbReference type="EMBL" id="NMVQ01000001">
    <property type="protein sequence ID" value="OYO25157.1"/>
    <property type="molecule type" value="Genomic_DNA"/>
</dbReference>
<dbReference type="PROSITE" id="PS51819">
    <property type="entry name" value="VOC"/>
    <property type="match status" value="1"/>
</dbReference>
<dbReference type="GO" id="GO:0051213">
    <property type="term" value="F:dioxygenase activity"/>
    <property type="evidence" value="ECO:0007669"/>
    <property type="project" value="UniProtKB-KW"/>
</dbReference>
<name>A0A255HBY0_9ACTN</name>
<organism evidence="2 3">
    <name type="scientific">Enemella dayhoffiae</name>
    <dbReference type="NCBI Taxonomy" id="2016507"/>
    <lineage>
        <taxon>Bacteria</taxon>
        <taxon>Bacillati</taxon>
        <taxon>Actinomycetota</taxon>
        <taxon>Actinomycetes</taxon>
        <taxon>Propionibacteriales</taxon>
        <taxon>Propionibacteriaceae</taxon>
        <taxon>Enemella</taxon>
    </lineage>
</organism>
<dbReference type="OrthoDB" id="2611891at2"/>
<dbReference type="InterPro" id="IPR029068">
    <property type="entry name" value="Glyas_Bleomycin-R_OHBP_Dase"/>
</dbReference>
<feature type="domain" description="VOC" evidence="1">
    <location>
        <begin position="2"/>
        <end position="116"/>
    </location>
</feature>
<comment type="caution">
    <text evidence="2">The sequence shown here is derived from an EMBL/GenBank/DDBJ whole genome shotgun (WGS) entry which is preliminary data.</text>
</comment>
<keyword evidence="2" id="KW-0223">Dioxygenase</keyword>